<gene>
    <name evidence="2" type="ORF">ECRASSUSDP1_LOCUS22781</name>
</gene>
<accession>A0AAD1XYE7</accession>
<reference evidence="2" key="1">
    <citation type="submission" date="2023-07" db="EMBL/GenBank/DDBJ databases">
        <authorList>
            <consortium name="AG Swart"/>
            <person name="Singh M."/>
            <person name="Singh A."/>
            <person name="Seah K."/>
            <person name="Emmerich C."/>
        </authorList>
    </citation>
    <scope>NUCLEOTIDE SEQUENCE</scope>
    <source>
        <strain evidence="2">DP1</strain>
    </source>
</reference>
<keyword evidence="1" id="KW-0732">Signal</keyword>
<dbReference type="AlphaFoldDB" id="A0AAD1XYE7"/>
<feature type="chain" id="PRO_5041914191" evidence="1">
    <location>
        <begin position="19"/>
        <end position="215"/>
    </location>
</feature>
<evidence type="ECO:0000313" key="3">
    <source>
        <dbReference type="Proteomes" id="UP001295684"/>
    </source>
</evidence>
<evidence type="ECO:0000256" key="1">
    <source>
        <dbReference type="SAM" id="SignalP"/>
    </source>
</evidence>
<proteinExistence type="predicted"/>
<name>A0AAD1XYE7_EUPCR</name>
<comment type="caution">
    <text evidence="2">The sequence shown here is derived from an EMBL/GenBank/DDBJ whole genome shotgun (WGS) entry which is preliminary data.</text>
</comment>
<dbReference type="Proteomes" id="UP001295684">
    <property type="component" value="Unassembled WGS sequence"/>
</dbReference>
<keyword evidence="3" id="KW-1185">Reference proteome</keyword>
<evidence type="ECO:0000313" key="2">
    <source>
        <dbReference type="EMBL" id="CAI2381327.1"/>
    </source>
</evidence>
<sequence length="215" mass="24736">MRIVLTFLIIFILSDCLSEPIEYESKGIFSRAKLNQEEHSVRGFGIPTGFKRRISQIDSPGEEKPGSLRQNLGHNRQRPFPVLESQAYDSLVASKDAEVININTPPQPETIPENSISPHDVSEIREKTENIENIDNIYATRKAWVLTIIITISVVLAFVKCAHFRGTLDESTEEINYRYKQLRLAREVLRRHRELEEESVKLSHSESRSCKSNRF</sequence>
<protein>
    <submittedName>
        <fullName evidence="2">Uncharacterized protein</fullName>
    </submittedName>
</protein>
<dbReference type="EMBL" id="CAMPGE010023378">
    <property type="protein sequence ID" value="CAI2381327.1"/>
    <property type="molecule type" value="Genomic_DNA"/>
</dbReference>
<feature type="signal peptide" evidence="1">
    <location>
        <begin position="1"/>
        <end position="18"/>
    </location>
</feature>
<organism evidence="2 3">
    <name type="scientific">Euplotes crassus</name>
    <dbReference type="NCBI Taxonomy" id="5936"/>
    <lineage>
        <taxon>Eukaryota</taxon>
        <taxon>Sar</taxon>
        <taxon>Alveolata</taxon>
        <taxon>Ciliophora</taxon>
        <taxon>Intramacronucleata</taxon>
        <taxon>Spirotrichea</taxon>
        <taxon>Hypotrichia</taxon>
        <taxon>Euplotida</taxon>
        <taxon>Euplotidae</taxon>
        <taxon>Moneuplotes</taxon>
    </lineage>
</organism>